<sequence length="133" mass="15248">MSRLISIKFYRQISNAREDKQLLEKNGINCFIGNENLFNADWMLSKTGGGIQLQVFDVDVEDAIHILEKEHTEDPKIGIEVSNPVCTRCGSHHVFQIEKLGGVFGMSWYILGFPSEISKTYYYCYYCDGEFTC</sequence>
<keyword evidence="2" id="KW-1185">Reference proteome</keyword>
<evidence type="ECO:0000313" key="1">
    <source>
        <dbReference type="EMBL" id="SMO72611.1"/>
    </source>
</evidence>
<proteinExistence type="predicted"/>
<protein>
    <recommendedName>
        <fullName evidence="3">Signal transducing protein</fullName>
    </recommendedName>
</protein>
<name>A0A521DNH1_9FLAO</name>
<dbReference type="EMBL" id="FXTC01000005">
    <property type="protein sequence ID" value="SMO72611.1"/>
    <property type="molecule type" value="Genomic_DNA"/>
</dbReference>
<dbReference type="RefSeq" id="WP_185149914.1">
    <property type="nucleotide sequence ID" value="NZ_FXTC01000005.1"/>
</dbReference>
<reference evidence="1 2" key="1">
    <citation type="submission" date="2017-05" db="EMBL/GenBank/DDBJ databases">
        <authorList>
            <person name="Varghese N."/>
            <person name="Submissions S."/>
        </authorList>
    </citation>
    <scope>NUCLEOTIDE SEQUENCE [LARGE SCALE GENOMIC DNA]</scope>
    <source>
        <strain evidence="1 2">DSM 29371</strain>
    </source>
</reference>
<evidence type="ECO:0008006" key="3">
    <source>
        <dbReference type="Google" id="ProtNLM"/>
    </source>
</evidence>
<dbReference type="AlphaFoldDB" id="A0A521DNH1"/>
<accession>A0A521DNH1</accession>
<evidence type="ECO:0000313" key="2">
    <source>
        <dbReference type="Proteomes" id="UP000316916"/>
    </source>
</evidence>
<gene>
    <name evidence="1" type="ORF">SAMN06265171_105251</name>
</gene>
<organism evidence="1 2">
    <name type="scientific">Chryseobacterium rhizoplanae</name>
    <dbReference type="NCBI Taxonomy" id="1609531"/>
    <lineage>
        <taxon>Bacteria</taxon>
        <taxon>Pseudomonadati</taxon>
        <taxon>Bacteroidota</taxon>
        <taxon>Flavobacteriia</taxon>
        <taxon>Flavobacteriales</taxon>
        <taxon>Weeksellaceae</taxon>
        <taxon>Chryseobacterium group</taxon>
        <taxon>Chryseobacterium</taxon>
    </lineage>
</organism>
<dbReference type="Proteomes" id="UP000316916">
    <property type="component" value="Unassembled WGS sequence"/>
</dbReference>